<keyword evidence="1" id="KW-1133">Transmembrane helix</keyword>
<reference evidence="3" key="1">
    <citation type="journal article" date="2019" name="Int. J. Syst. Evol. Microbiol.">
        <title>The Global Catalogue of Microorganisms (GCM) 10K type strain sequencing project: providing services to taxonomists for standard genome sequencing and annotation.</title>
        <authorList>
            <consortium name="The Broad Institute Genomics Platform"/>
            <consortium name="The Broad Institute Genome Sequencing Center for Infectious Disease"/>
            <person name="Wu L."/>
            <person name="Ma J."/>
        </authorList>
    </citation>
    <scope>NUCLEOTIDE SEQUENCE [LARGE SCALE GENOMIC DNA]</scope>
    <source>
        <strain evidence="3">CGMCC 4.7367</strain>
    </source>
</reference>
<evidence type="ECO:0000313" key="2">
    <source>
        <dbReference type="EMBL" id="GHH50322.1"/>
    </source>
</evidence>
<evidence type="ECO:0008006" key="4">
    <source>
        <dbReference type="Google" id="ProtNLM"/>
    </source>
</evidence>
<gene>
    <name evidence="2" type="ORF">GCM10017774_58980</name>
</gene>
<keyword evidence="3" id="KW-1185">Reference proteome</keyword>
<comment type="caution">
    <text evidence="2">The sequence shown here is derived from an EMBL/GenBank/DDBJ whole genome shotgun (WGS) entry which is preliminary data.</text>
</comment>
<name>A0ABQ3MMY1_9PSEU</name>
<dbReference type="Proteomes" id="UP000605568">
    <property type="component" value="Unassembled WGS sequence"/>
</dbReference>
<keyword evidence="1" id="KW-0472">Membrane</keyword>
<evidence type="ECO:0000256" key="1">
    <source>
        <dbReference type="SAM" id="Phobius"/>
    </source>
</evidence>
<sequence>MDEIRLSVDAANQLSSTTSDAIQKAHGELKTPEGNSTYTVNLSKSKGVIVGDNARQWNTFWELPKSVRRLLIVLLAGVLVVGSGVVAIRWIVPMFAPVYKTMFLIDAAEGDLASVTGALTTIVGNSGDRDSQSLRSFGGDCGSDENTSQLVSFGTGNQQEIAEAARSVRQGTKATLQRGIVEAVGDFTTPLSLKARQVNRIIVVTRHGKDACDSDHEFVHDQIRSRVAAAGLSIEFKFIGYQVDDDGDRLTELATQLKQQEPTFTNSPEELKRVLAWFTTIEPVLRSSQSVVNVLNPTVDKLNSATEAIKNGRFDLADTAMADAKNAVVDVQIEDLDGRTSSTDAVRLRDMAVRLRTLQAEVIGAAETLLASARAGRALAEPLLSYTKAADAYNAEARNMTDALTSLRAQGPGGTR</sequence>
<protein>
    <recommendedName>
        <fullName evidence="4">Polysaccharide chain length determinant N-terminal domain-containing protein</fullName>
    </recommendedName>
</protein>
<keyword evidence="1" id="KW-0812">Transmembrane</keyword>
<dbReference type="RefSeq" id="WP_191302597.1">
    <property type="nucleotide sequence ID" value="NZ_BNAR01000010.1"/>
</dbReference>
<organism evidence="2 3">
    <name type="scientific">Lentzea cavernae</name>
    <dbReference type="NCBI Taxonomy" id="2020703"/>
    <lineage>
        <taxon>Bacteria</taxon>
        <taxon>Bacillati</taxon>
        <taxon>Actinomycetota</taxon>
        <taxon>Actinomycetes</taxon>
        <taxon>Pseudonocardiales</taxon>
        <taxon>Pseudonocardiaceae</taxon>
        <taxon>Lentzea</taxon>
    </lineage>
</organism>
<proteinExistence type="predicted"/>
<feature type="transmembrane region" description="Helical" evidence="1">
    <location>
        <begin position="70"/>
        <end position="92"/>
    </location>
</feature>
<accession>A0ABQ3MMY1</accession>
<dbReference type="EMBL" id="BNAR01000010">
    <property type="protein sequence ID" value="GHH50322.1"/>
    <property type="molecule type" value="Genomic_DNA"/>
</dbReference>
<evidence type="ECO:0000313" key="3">
    <source>
        <dbReference type="Proteomes" id="UP000605568"/>
    </source>
</evidence>